<name>A0A2Z7DHG0_9LAMI</name>
<dbReference type="Proteomes" id="UP000250235">
    <property type="component" value="Unassembled WGS sequence"/>
</dbReference>
<gene>
    <name evidence="1" type="ORF">F511_17021</name>
</gene>
<organism evidence="1 2">
    <name type="scientific">Dorcoceras hygrometricum</name>
    <dbReference type="NCBI Taxonomy" id="472368"/>
    <lineage>
        <taxon>Eukaryota</taxon>
        <taxon>Viridiplantae</taxon>
        <taxon>Streptophyta</taxon>
        <taxon>Embryophyta</taxon>
        <taxon>Tracheophyta</taxon>
        <taxon>Spermatophyta</taxon>
        <taxon>Magnoliopsida</taxon>
        <taxon>eudicotyledons</taxon>
        <taxon>Gunneridae</taxon>
        <taxon>Pentapetalae</taxon>
        <taxon>asterids</taxon>
        <taxon>lamiids</taxon>
        <taxon>Lamiales</taxon>
        <taxon>Gesneriaceae</taxon>
        <taxon>Didymocarpoideae</taxon>
        <taxon>Trichosporeae</taxon>
        <taxon>Loxocarpinae</taxon>
        <taxon>Dorcoceras</taxon>
    </lineage>
</organism>
<dbReference type="AlphaFoldDB" id="A0A2Z7DHG0"/>
<dbReference type="EMBL" id="KQ987764">
    <property type="protein sequence ID" value="KZV56848.1"/>
    <property type="molecule type" value="Genomic_DNA"/>
</dbReference>
<accession>A0A2Z7DHG0</accession>
<evidence type="ECO:0000313" key="2">
    <source>
        <dbReference type="Proteomes" id="UP000250235"/>
    </source>
</evidence>
<keyword evidence="2" id="KW-1185">Reference proteome</keyword>
<proteinExistence type="predicted"/>
<evidence type="ECO:0000313" key="1">
    <source>
        <dbReference type="EMBL" id="KZV56848.1"/>
    </source>
</evidence>
<reference evidence="1 2" key="1">
    <citation type="journal article" date="2015" name="Proc. Natl. Acad. Sci. U.S.A.">
        <title>The resurrection genome of Boea hygrometrica: A blueprint for survival of dehydration.</title>
        <authorList>
            <person name="Xiao L."/>
            <person name="Yang G."/>
            <person name="Zhang L."/>
            <person name="Yang X."/>
            <person name="Zhao S."/>
            <person name="Ji Z."/>
            <person name="Zhou Q."/>
            <person name="Hu M."/>
            <person name="Wang Y."/>
            <person name="Chen M."/>
            <person name="Xu Y."/>
            <person name="Jin H."/>
            <person name="Xiao X."/>
            <person name="Hu G."/>
            <person name="Bao F."/>
            <person name="Hu Y."/>
            <person name="Wan P."/>
            <person name="Li L."/>
            <person name="Deng X."/>
            <person name="Kuang T."/>
            <person name="Xiang C."/>
            <person name="Zhu J.K."/>
            <person name="Oliver M.J."/>
            <person name="He Y."/>
        </authorList>
    </citation>
    <scope>NUCLEOTIDE SEQUENCE [LARGE SCALE GENOMIC DNA]</scope>
    <source>
        <strain evidence="2">cv. XS01</strain>
    </source>
</reference>
<protein>
    <submittedName>
        <fullName evidence="1">Uncharacterized protein</fullName>
    </submittedName>
</protein>
<sequence>MGMNRMFIRWTRARWAGPSPSPPPLLSSKAAAAVALRRRRRRLAPPPCFAGNCSGQLDEENPSALISSGLLVQADEGVSLPVVDLIDILLRNGSFNCSNCFLTGHGTHNRRNFPGAKSVKASQYSAQILASTTYCLRSRTQIWFYLSQQLLTARTKLKTTRNTYPEAHTHRRTLYSTIAKTHQLTASSRSLSNVELGFLTGINRKSYSRRAQCHQSRSKQRRKSTAIYRRRVRMNSNYRGFTGENNALLNYRENTPTHSFFAFPLQRRTGLPNWYQSKELLKTSSVPPISLQTTAKIDGNLPEKGSNEQ</sequence>